<keyword evidence="3" id="KW-1185">Reference proteome</keyword>
<reference evidence="2 3" key="1">
    <citation type="journal article" date="2016" name="Nat. Commun.">
        <title>Extremotolerant tardigrade genome and improved radiotolerance of human cultured cells by tardigrade-unique protein.</title>
        <authorList>
            <person name="Hashimoto T."/>
            <person name="Horikawa D.D."/>
            <person name="Saito Y."/>
            <person name="Kuwahara H."/>
            <person name="Kozuka-Hata H."/>
            <person name="Shin-I T."/>
            <person name="Minakuchi Y."/>
            <person name="Ohishi K."/>
            <person name="Motoyama A."/>
            <person name="Aizu T."/>
            <person name="Enomoto A."/>
            <person name="Kondo K."/>
            <person name="Tanaka S."/>
            <person name="Hara Y."/>
            <person name="Koshikawa S."/>
            <person name="Sagara H."/>
            <person name="Miura T."/>
            <person name="Yokobori S."/>
            <person name="Miyagawa K."/>
            <person name="Suzuki Y."/>
            <person name="Kubo T."/>
            <person name="Oyama M."/>
            <person name="Kohara Y."/>
            <person name="Fujiyama A."/>
            <person name="Arakawa K."/>
            <person name="Katayama T."/>
            <person name="Toyoda A."/>
            <person name="Kunieda T."/>
        </authorList>
    </citation>
    <scope>NUCLEOTIDE SEQUENCE [LARGE SCALE GENOMIC DNA]</scope>
    <source>
        <strain evidence="2 3">YOKOZUNA-1</strain>
    </source>
</reference>
<accession>A0A1D1VGU7</accession>
<dbReference type="AlphaFoldDB" id="A0A1D1VGU7"/>
<dbReference type="Proteomes" id="UP000186922">
    <property type="component" value="Unassembled WGS sequence"/>
</dbReference>
<sequence length="139" mass="15498">MVFAQVLSQIIKEETSPTQLNFRRRLLNHTFNAYSRNILIGPDAYRLENILYNRFNPITKAFDTGWIYNAAAGTIDTVSDSVADRWHGRAGPLPNKPTCGFRGDSCPENMITGSTLGVLIAACLLLPLTLAFTFFRASR</sequence>
<gene>
    <name evidence="2" type="primary">RvY_11663-1</name>
    <name evidence="2" type="synonym">RvY_11663.1</name>
    <name evidence="2" type="ORF">RvY_11663</name>
</gene>
<organism evidence="2 3">
    <name type="scientific">Ramazzottius varieornatus</name>
    <name type="common">Water bear</name>
    <name type="synonym">Tardigrade</name>
    <dbReference type="NCBI Taxonomy" id="947166"/>
    <lineage>
        <taxon>Eukaryota</taxon>
        <taxon>Metazoa</taxon>
        <taxon>Ecdysozoa</taxon>
        <taxon>Tardigrada</taxon>
        <taxon>Eutardigrada</taxon>
        <taxon>Parachela</taxon>
        <taxon>Hypsibioidea</taxon>
        <taxon>Ramazzottiidae</taxon>
        <taxon>Ramazzottius</taxon>
    </lineage>
</organism>
<evidence type="ECO:0000256" key="1">
    <source>
        <dbReference type="SAM" id="Phobius"/>
    </source>
</evidence>
<evidence type="ECO:0008006" key="4">
    <source>
        <dbReference type="Google" id="ProtNLM"/>
    </source>
</evidence>
<dbReference type="EMBL" id="BDGG01000006">
    <property type="protein sequence ID" value="GAV00875.1"/>
    <property type="molecule type" value="Genomic_DNA"/>
</dbReference>
<keyword evidence="1" id="KW-1133">Transmembrane helix</keyword>
<keyword evidence="1" id="KW-0812">Transmembrane</keyword>
<feature type="transmembrane region" description="Helical" evidence="1">
    <location>
        <begin position="116"/>
        <end position="135"/>
    </location>
</feature>
<evidence type="ECO:0000313" key="2">
    <source>
        <dbReference type="EMBL" id="GAV00875.1"/>
    </source>
</evidence>
<evidence type="ECO:0000313" key="3">
    <source>
        <dbReference type="Proteomes" id="UP000186922"/>
    </source>
</evidence>
<protein>
    <recommendedName>
        <fullName evidence="4">Receptor ligand binding region domain-containing protein</fullName>
    </recommendedName>
</protein>
<keyword evidence="1" id="KW-0472">Membrane</keyword>
<name>A0A1D1VGU7_RAMVA</name>
<proteinExistence type="predicted"/>
<comment type="caution">
    <text evidence="2">The sequence shown here is derived from an EMBL/GenBank/DDBJ whole genome shotgun (WGS) entry which is preliminary data.</text>
</comment>